<name>A0A5C8Z3N9_9GAMM</name>
<dbReference type="OrthoDB" id="9787650at2"/>
<organism evidence="2 3">
    <name type="scientific">Reinekea thalattae</name>
    <dbReference type="NCBI Taxonomy" id="2593301"/>
    <lineage>
        <taxon>Bacteria</taxon>
        <taxon>Pseudomonadati</taxon>
        <taxon>Pseudomonadota</taxon>
        <taxon>Gammaproteobacteria</taxon>
        <taxon>Oceanospirillales</taxon>
        <taxon>Saccharospirillaceae</taxon>
        <taxon>Reinekea</taxon>
    </lineage>
</organism>
<reference evidence="2 3" key="1">
    <citation type="submission" date="2019-07" db="EMBL/GenBank/DDBJ databases">
        <title>Reinekea sp. strain SSH23 genome sequencing and assembly.</title>
        <authorList>
            <person name="Kim I."/>
        </authorList>
    </citation>
    <scope>NUCLEOTIDE SEQUENCE [LARGE SCALE GENOMIC DNA]</scope>
    <source>
        <strain evidence="2 3">SSH23</strain>
    </source>
</reference>
<dbReference type="Proteomes" id="UP000321764">
    <property type="component" value="Unassembled WGS sequence"/>
</dbReference>
<dbReference type="RefSeq" id="WP_147714476.1">
    <property type="nucleotide sequence ID" value="NZ_VKAD01000002.1"/>
</dbReference>
<gene>
    <name evidence="2" type="ORF">FME95_10650</name>
</gene>
<evidence type="ECO:0000313" key="3">
    <source>
        <dbReference type="Proteomes" id="UP000321764"/>
    </source>
</evidence>
<keyword evidence="3" id="KW-1185">Reference proteome</keyword>
<dbReference type="InterPro" id="IPR003754">
    <property type="entry name" value="4pyrrol_synth_uPrphyn_synth"/>
</dbReference>
<evidence type="ECO:0000259" key="1">
    <source>
        <dbReference type="Pfam" id="PF02602"/>
    </source>
</evidence>
<dbReference type="GO" id="GO:0033014">
    <property type="term" value="P:tetrapyrrole biosynthetic process"/>
    <property type="evidence" value="ECO:0007669"/>
    <property type="project" value="InterPro"/>
</dbReference>
<feature type="domain" description="Tetrapyrrole biosynthesis uroporphyrinogen III synthase" evidence="1">
    <location>
        <begin position="15"/>
        <end position="186"/>
    </location>
</feature>
<dbReference type="SUPFAM" id="SSF69618">
    <property type="entry name" value="HemD-like"/>
    <property type="match status" value="1"/>
</dbReference>
<dbReference type="AlphaFoldDB" id="A0A5C8Z3N9"/>
<dbReference type="InterPro" id="IPR036108">
    <property type="entry name" value="4pyrrol_syn_uPrphyn_synt_sf"/>
</dbReference>
<evidence type="ECO:0000313" key="2">
    <source>
        <dbReference type="EMBL" id="TXR51879.1"/>
    </source>
</evidence>
<dbReference type="CDD" id="cd06578">
    <property type="entry name" value="HemD"/>
    <property type="match status" value="1"/>
</dbReference>
<dbReference type="Pfam" id="PF02602">
    <property type="entry name" value="HEM4"/>
    <property type="match status" value="1"/>
</dbReference>
<dbReference type="Gene3D" id="3.40.50.10090">
    <property type="match status" value="2"/>
</dbReference>
<accession>A0A5C8Z3N9</accession>
<comment type="caution">
    <text evidence="2">The sequence shown here is derived from an EMBL/GenBank/DDBJ whole genome shotgun (WGS) entry which is preliminary data.</text>
</comment>
<dbReference type="EMBL" id="VKAD01000002">
    <property type="protein sequence ID" value="TXR51879.1"/>
    <property type="molecule type" value="Genomic_DNA"/>
</dbReference>
<protein>
    <submittedName>
        <fullName evidence="2">Uroporphyrinogen-III synthase</fullName>
    </submittedName>
</protein>
<sequence length="245" mass="27583">MRILIPKAQSEQRRWQALLDGQSVEPVFCDPWQIDLLPQTAETKTAWLNLDLNAVVFCVSPTAAKVLVDALDEYWPMPPEGVRWLCNGPRTARVLSEYGLPAEYPSSGHTSEDVYKMVQGSLTSSQRYLIICGEGGRDWMRQTLQQQGVQVGVIRCYQRAVNTQVLAQMTELITTCQALWLSSEYLGEALIAQAAEFWRSWPGAWWLSSNRLDQWAEQQGIINRFQAGGATPEDLSRLIKQHAGA</sequence>
<proteinExistence type="predicted"/>
<dbReference type="GO" id="GO:0004852">
    <property type="term" value="F:uroporphyrinogen-III synthase activity"/>
    <property type="evidence" value="ECO:0007669"/>
    <property type="project" value="InterPro"/>
</dbReference>